<reference evidence="2" key="1">
    <citation type="submission" date="2019-12" db="EMBL/GenBank/DDBJ databases">
        <authorList>
            <person name="Awala S.I."/>
            <person name="Rhee S.K."/>
        </authorList>
    </citation>
    <scope>NUCLEOTIDE SEQUENCE [LARGE SCALE GENOMIC DNA]</scope>
    <source>
        <strain evidence="2">IM1</strain>
    </source>
</reference>
<organism evidence="1 2">
    <name type="scientific">Methylococcus geothermalis</name>
    <dbReference type="NCBI Taxonomy" id="2681310"/>
    <lineage>
        <taxon>Bacteria</taxon>
        <taxon>Pseudomonadati</taxon>
        <taxon>Pseudomonadota</taxon>
        <taxon>Gammaproteobacteria</taxon>
        <taxon>Methylococcales</taxon>
        <taxon>Methylococcaceae</taxon>
        <taxon>Methylococcus</taxon>
    </lineage>
</organism>
<keyword evidence="2" id="KW-1185">Reference proteome</keyword>
<dbReference type="KEGG" id="metu:GNH96_09680"/>
<dbReference type="Gene3D" id="1.10.760.10">
    <property type="entry name" value="Cytochrome c-like domain"/>
    <property type="match status" value="1"/>
</dbReference>
<evidence type="ECO:0000313" key="1">
    <source>
        <dbReference type="EMBL" id="QJD31395.1"/>
    </source>
</evidence>
<dbReference type="Proteomes" id="UP000503004">
    <property type="component" value="Chromosome"/>
</dbReference>
<dbReference type="GO" id="GO:0009055">
    <property type="term" value="F:electron transfer activity"/>
    <property type="evidence" value="ECO:0007669"/>
    <property type="project" value="InterPro"/>
</dbReference>
<evidence type="ECO:0000313" key="2">
    <source>
        <dbReference type="Proteomes" id="UP000503004"/>
    </source>
</evidence>
<sequence length="99" mass="10578">MRFTSRAIVFGLSVTANAENLDTSLAALSCLGCHADIEQPATGRLAEPASLRGLDVNAMVSVLRDYREGKRSGTVMNRIAAGLKDADIEGIARFLGKRQ</sequence>
<dbReference type="GO" id="GO:0020037">
    <property type="term" value="F:heme binding"/>
    <property type="evidence" value="ECO:0007669"/>
    <property type="project" value="InterPro"/>
</dbReference>
<dbReference type="EMBL" id="CP046565">
    <property type="protein sequence ID" value="QJD31395.1"/>
    <property type="molecule type" value="Genomic_DNA"/>
</dbReference>
<dbReference type="AlphaFoldDB" id="A0A858QCF5"/>
<accession>A0A858QCF5</accession>
<dbReference type="SUPFAM" id="SSF46626">
    <property type="entry name" value="Cytochrome c"/>
    <property type="match status" value="1"/>
</dbReference>
<name>A0A858QCF5_9GAMM</name>
<dbReference type="InterPro" id="IPR036909">
    <property type="entry name" value="Cyt_c-like_dom_sf"/>
</dbReference>
<proteinExistence type="predicted"/>
<gene>
    <name evidence="1" type="ORF">GNH96_09680</name>
</gene>
<protein>
    <submittedName>
        <fullName evidence="1">Cytochrome c family protein</fullName>
    </submittedName>
</protein>